<name>A0A0K0FRC1_STRVS</name>
<keyword evidence="1" id="KW-0732">Signal</keyword>
<dbReference type="STRING" id="75913.A0A0K0FRC1"/>
<evidence type="ECO:0000313" key="2">
    <source>
        <dbReference type="Proteomes" id="UP000035680"/>
    </source>
</evidence>
<dbReference type="WBParaSite" id="SVE_1245000.1">
    <property type="protein sequence ID" value="SVE_1245000.1"/>
    <property type="gene ID" value="SVE_1245000"/>
</dbReference>
<dbReference type="InterPro" id="IPR043502">
    <property type="entry name" value="DNA/RNA_pol_sf"/>
</dbReference>
<keyword evidence="2" id="KW-1185">Reference proteome</keyword>
<dbReference type="AlphaFoldDB" id="A0A0K0FRC1"/>
<organism evidence="2 3">
    <name type="scientific">Strongyloides venezuelensis</name>
    <name type="common">Threadworm</name>
    <dbReference type="NCBI Taxonomy" id="75913"/>
    <lineage>
        <taxon>Eukaryota</taxon>
        <taxon>Metazoa</taxon>
        <taxon>Ecdysozoa</taxon>
        <taxon>Nematoda</taxon>
        <taxon>Chromadorea</taxon>
        <taxon>Rhabditida</taxon>
        <taxon>Tylenchina</taxon>
        <taxon>Panagrolaimomorpha</taxon>
        <taxon>Strongyloidoidea</taxon>
        <taxon>Strongyloididae</taxon>
        <taxon>Strongyloides</taxon>
    </lineage>
</organism>
<evidence type="ECO:0000313" key="3">
    <source>
        <dbReference type="WBParaSite" id="SVE_1245000.1"/>
    </source>
</evidence>
<sequence>MKVPITLTFFLIDVISKTSGYTAEPPAFRVHVHVKPKCLVPNEQVDVTVKTPEYPPHKIDVTCGIYSNLGPYTLRKCNIQNSGSTENWMSLENAKNLGVNLKSTNETSTCMADESVLKTIAMFDCKVDFKNGKGIQVLFFLCASQSDLFEIRSDSGTSIESSLTIDNSENEVLLECKDEDHESSLLRDHRRKMKNIFSGELQAYLDKEKRSNKHAVDDKIPSDFMRVCVDYSKLNQFLTKKKVDLIRLENVIDMVSDLYYLSTKEVSAAYKVLPLDGHFKELTCFYALYSIYKAKTLPFGLATAPTIFFERKIVILLEIDSGVCHNHICNGGFKFKWKIVEQKHFDTILSILRRNSKITTIPESAQVVVVVTNQHRNSISSALY</sequence>
<protein>
    <submittedName>
        <fullName evidence="3">ZP domain-containing protein</fullName>
    </submittedName>
</protein>
<dbReference type="Gene3D" id="3.10.10.10">
    <property type="entry name" value="HIV Type 1 Reverse Transcriptase, subunit A, domain 1"/>
    <property type="match status" value="1"/>
</dbReference>
<reference evidence="3" key="2">
    <citation type="submission" date="2015-08" db="UniProtKB">
        <authorList>
            <consortium name="WormBaseParasite"/>
        </authorList>
    </citation>
    <scope>IDENTIFICATION</scope>
</reference>
<feature type="chain" id="PRO_5005330245" evidence="1">
    <location>
        <begin position="21"/>
        <end position="384"/>
    </location>
</feature>
<proteinExistence type="predicted"/>
<accession>A0A0K0FRC1</accession>
<dbReference type="Proteomes" id="UP000035680">
    <property type="component" value="Unassembled WGS sequence"/>
</dbReference>
<dbReference type="SUPFAM" id="SSF56672">
    <property type="entry name" value="DNA/RNA polymerases"/>
    <property type="match status" value="1"/>
</dbReference>
<reference evidence="2" key="1">
    <citation type="submission" date="2014-07" db="EMBL/GenBank/DDBJ databases">
        <authorList>
            <person name="Martin A.A"/>
            <person name="De Silva N."/>
        </authorList>
    </citation>
    <scope>NUCLEOTIDE SEQUENCE</scope>
</reference>
<evidence type="ECO:0000256" key="1">
    <source>
        <dbReference type="SAM" id="SignalP"/>
    </source>
</evidence>
<feature type="signal peptide" evidence="1">
    <location>
        <begin position="1"/>
        <end position="20"/>
    </location>
</feature>